<reference evidence="8 9" key="1">
    <citation type="submission" date="2019-12" db="EMBL/GenBank/DDBJ databases">
        <title>Novel species isolated from a subtropical stream in China.</title>
        <authorList>
            <person name="Lu H."/>
        </authorList>
    </citation>
    <scope>NUCLEOTIDE SEQUENCE [LARGE SCALE GENOMIC DNA]</scope>
    <source>
        <strain evidence="8 9">FT55W</strain>
    </source>
</reference>
<evidence type="ECO:0000259" key="7">
    <source>
        <dbReference type="PROSITE" id="PS50977"/>
    </source>
</evidence>
<keyword evidence="3" id="KW-0805">Transcription regulation</keyword>
<gene>
    <name evidence="8" type="ORF">GTP45_04115</name>
</gene>
<dbReference type="GO" id="GO:0003700">
    <property type="term" value="F:DNA-binding transcription factor activity"/>
    <property type="evidence" value="ECO:0007669"/>
    <property type="project" value="TreeGrafter"/>
</dbReference>
<keyword evidence="2" id="KW-0678">Repressor</keyword>
<dbReference type="PROSITE" id="PS50977">
    <property type="entry name" value="HTH_TETR_2"/>
    <property type="match status" value="1"/>
</dbReference>
<evidence type="ECO:0000256" key="1">
    <source>
        <dbReference type="ARBA" id="ARBA00002856"/>
    </source>
</evidence>
<comment type="function">
    <text evidence="1">TetR is the repressor of the tetracycline resistance element; its N-terminal region forms a helix-turn-helix structure and binds DNA. Binding of tetracycline to TetR reduces the repressor affinity for the tetracycline resistance gene (tetA) promoter operator sites.</text>
</comment>
<dbReference type="GO" id="GO:0046677">
    <property type="term" value="P:response to antibiotic"/>
    <property type="evidence" value="ECO:0007669"/>
    <property type="project" value="InterPro"/>
</dbReference>
<accession>A0A7X4KB90</accession>
<keyword evidence="5" id="KW-0804">Transcription</keyword>
<organism evidence="8 9">
    <name type="scientific">Duganella rivi</name>
    <dbReference type="NCBI Taxonomy" id="2666083"/>
    <lineage>
        <taxon>Bacteria</taxon>
        <taxon>Pseudomonadati</taxon>
        <taxon>Pseudomonadota</taxon>
        <taxon>Betaproteobacteria</taxon>
        <taxon>Burkholderiales</taxon>
        <taxon>Oxalobacteraceae</taxon>
        <taxon>Telluria group</taxon>
        <taxon>Duganella</taxon>
    </lineage>
</organism>
<dbReference type="RefSeq" id="WP_161012582.1">
    <property type="nucleotide sequence ID" value="NZ_WWCK01000001.1"/>
</dbReference>
<evidence type="ECO:0000256" key="4">
    <source>
        <dbReference type="ARBA" id="ARBA00023125"/>
    </source>
</evidence>
<dbReference type="AlphaFoldDB" id="A0A7X4KB90"/>
<dbReference type="InterPro" id="IPR036271">
    <property type="entry name" value="Tet_transcr_reg_TetR-rel_C_sf"/>
</dbReference>
<protein>
    <submittedName>
        <fullName evidence="8">TetR family transcriptional regulator</fullName>
    </submittedName>
</protein>
<dbReference type="EMBL" id="WWCK01000001">
    <property type="protein sequence ID" value="MYM66023.1"/>
    <property type="molecule type" value="Genomic_DNA"/>
</dbReference>
<dbReference type="Gene3D" id="1.10.10.60">
    <property type="entry name" value="Homeodomain-like"/>
    <property type="match status" value="1"/>
</dbReference>
<dbReference type="PRINTS" id="PR00400">
    <property type="entry name" value="TETREPRESSOR"/>
</dbReference>
<feature type="domain" description="HTH tetR-type" evidence="7">
    <location>
        <begin position="11"/>
        <end position="71"/>
    </location>
</feature>
<evidence type="ECO:0000256" key="2">
    <source>
        <dbReference type="ARBA" id="ARBA00022491"/>
    </source>
</evidence>
<evidence type="ECO:0000256" key="6">
    <source>
        <dbReference type="PROSITE-ProRule" id="PRU00335"/>
    </source>
</evidence>
<keyword evidence="4 6" id="KW-0238">DNA-binding</keyword>
<dbReference type="SUPFAM" id="SSF46689">
    <property type="entry name" value="Homeodomain-like"/>
    <property type="match status" value="1"/>
</dbReference>
<dbReference type="InterPro" id="IPR009057">
    <property type="entry name" value="Homeodomain-like_sf"/>
</dbReference>
<dbReference type="Pfam" id="PF00440">
    <property type="entry name" value="TetR_N"/>
    <property type="match status" value="1"/>
</dbReference>
<dbReference type="InterPro" id="IPR004111">
    <property type="entry name" value="Repressor_TetR_C"/>
</dbReference>
<comment type="caution">
    <text evidence="8">The sequence shown here is derived from an EMBL/GenBank/DDBJ whole genome shotgun (WGS) entry which is preliminary data.</text>
</comment>
<dbReference type="InterPro" id="IPR001647">
    <property type="entry name" value="HTH_TetR"/>
</dbReference>
<keyword evidence="9" id="KW-1185">Reference proteome</keyword>
<dbReference type="GO" id="GO:0000976">
    <property type="term" value="F:transcription cis-regulatory region binding"/>
    <property type="evidence" value="ECO:0007669"/>
    <property type="project" value="TreeGrafter"/>
</dbReference>
<dbReference type="Pfam" id="PF02909">
    <property type="entry name" value="TetR_C_1"/>
    <property type="match status" value="1"/>
</dbReference>
<dbReference type="SUPFAM" id="SSF48498">
    <property type="entry name" value="Tetracyclin repressor-like, C-terminal domain"/>
    <property type="match status" value="1"/>
</dbReference>
<sequence length="220" mass="23301">MMKNTPRREDGLSRERIIEESIALLDSSGESGLTFRALAERLATGAGAIYWHVANKGDLLTAACDAIVARTLLAAPVADAAPQEVIRALALGLFDAIDAHPWVGPALTRAPLQMPMVRILERLGQQVRAMGVAEAGQFAAASALLSYIVGVSVQNAANAQMGRALGGDRTAILGEVASAWSALDADEYPFTRSIAAQFPQHDDRADFLAGIELILRGIAR</sequence>
<dbReference type="InterPro" id="IPR003012">
    <property type="entry name" value="Tet_transcr_reg_TetR"/>
</dbReference>
<evidence type="ECO:0000256" key="3">
    <source>
        <dbReference type="ARBA" id="ARBA00023015"/>
    </source>
</evidence>
<dbReference type="Proteomes" id="UP000450012">
    <property type="component" value="Unassembled WGS sequence"/>
</dbReference>
<dbReference type="PANTHER" id="PTHR30055:SF151">
    <property type="entry name" value="TRANSCRIPTIONAL REGULATORY PROTEIN"/>
    <property type="match status" value="1"/>
</dbReference>
<dbReference type="GO" id="GO:0045892">
    <property type="term" value="P:negative regulation of DNA-templated transcription"/>
    <property type="evidence" value="ECO:0007669"/>
    <property type="project" value="InterPro"/>
</dbReference>
<dbReference type="InterPro" id="IPR050109">
    <property type="entry name" value="HTH-type_TetR-like_transc_reg"/>
</dbReference>
<dbReference type="Gene3D" id="1.10.357.10">
    <property type="entry name" value="Tetracycline Repressor, domain 2"/>
    <property type="match status" value="1"/>
</dbReference>
<proteinExistence type="predicted"/>
<feature type="DNA-binding region" description="H-T-H motif" evidence="6">
    <location>
        <begin position="34"/>
        <end position="53"/>
    </location>
</feature>
<dbReference type="PANTHER" id="PTHR30055">
    <property type="entry name" value="HTH-TYPE TRANSCRIPTIONAL REGULATOR RUTR"/>
    <property type="match status" value="1"/>
</dbReference>
<name>A0A7X4KB90_9BURK</name>
<evidence type="ECO:0000313" key="8">
    <source>
        <dbReference type="EMBL" id="MYM66023.1"/>
    </source>
</evidence>
<evidence type="ECO:0000256" key="5">
    <source>
        <dbReference type="ARBA" id="ARBA00023163"/>
    </source>
</evidence>
<evidence type="ECO:0000313" key="9">
    <source>
        <dbReference type="Proteomes" id="UP000450012"/>
    </source>
</evidence>